<dbReference type="OrthoDB" id="7340239at2"/>
<name>B9XBD8_PEDPL</name>
<dbReference type="Pfam" id="PF07007">
    <property type="entry name" value="LprI"/>
    <property type="match status" value="1"/>
</dbReference>
<proteinExistence type="predicted"/>
<evidence type="ECO:0000259" key="2">
    <source>
        <dbReference type="Pfam" id="PF07007"/>
    </source>
</evidence>
<comment type="caution">
    <text evidence="3">The sequence shown here is derived from an EMBL/GenBank/DDBJ whole genome shotgun (WGS) entry which is preliminary data.</text>
</comment>
<keyword evidence="1" id="KW-0732">Signal</keyword>
<organism evidence="3 4">
    <name type="scientific">Pedosphaera parvula (strain Ellin514)</name>
    <dbReference type="NCBI Taxonomy" id="320771"/>
    <lineage>
        <taxon>Bacteria</taxon>
        <taxon>Pseudomonadati</taxon>
        <taxon>Verrucomicrobiota</taxon>
        <taxon>Pedosphaerae</taxon>
        <taxon>Pedosphaerales</taxon>
        <taxon>Pedosphaeraceae</taxon>
        <taxon>Pedosphaera</taxon>
    </lineage>
</organism>
<accession>B9XBD8</accession>
<dbReference type="AlphaFoldDB" id="B9XBD8"/>
<dbReference type="RefSeq" id="WP_007413136.1">
    <property type="nucleotide sequence ID" value="NZ_ABOX02000003.1"/>
</dbReference>
<evidence type="ECO:0000313" key="3">
    <source>
        <dbReference type="EMBL" id="EEF62823.1"/>
    </source>
</evidence>
<feature type="chain" id="PRO_5002894734" description="Lysozyme inhibitor LprI-like N-terminal domain-containing protein" evidence="1">
    <location>
        <begin position="19"/>
        <end position="138"/>
    </location>
</feature>
<dbReference type="Gene3D" id="1.20.1270.180">
    <property type="match status" value="1"/>
</dbReference>
<dbReference type="InterPro" id="IPR009739">
    <property type="entry name" value="LprI-like_N"/>
</dbReference>
<gene>
    <name evidence="3" type="ORF">Cflav_PD5458</name>
</gene>
<evidence type="ECO:0000256" key="1">
    <source>
        <dbReference type="SAM" id="SignalP"/>
    </source>
</evidence>
<dbReference type="STRING" id="320771.Cflav_PD5458"/>
<reference evidence="3 4" key="1">
    <citation type="journal article" date="2011" name="J. Bacteriol.">
        <title>Genome sequence of 'Pedosphaera parvula' Ellin514, an aerobic Verrucomicrobial isolate from pasture soil.</title>
        <authorList>
            <person name="Kant R."/>
            <person name="van Passel M.W."/>
            <person name="Sangwan P."/>
            <person name="Palva A."/>
            <person name="Lucas S."/>
            <person name="Copeland A."/>
            <person name="Lapidus A."/>
            <person name="Glavina Del Rio T."/>
            <person name="Dalin E."/>
            <person name="Tice H."/>
            <person name="Bruce D."/>
            <person name="Goodwin L."/>
            <person name="Pitluck S."/>
            <person name="Chertkov O."/>
            <person name="Larimer F.W."/>
            <person name="Land M.L."/>
            <person name="Hauser L."/>
            <person name="Brettin T.S."/>
            <person name="Detter J.C."/>
            <person name="Han S."/>
            <person name="de Vos W.M."/>
            <person name="Janssen P.H."/>
            <person name="Smidt H."/>
        </authorList>
    </citation>
    <scope>NUCLEOTIDE SEQUENCE [LARGE SCALE GENOMIC DNA]</scope>
    <source>
        <strain evidence="3 4">Ellin514</strain>
    </source>
</reference>
<sequence precursor="true">MRTIIAFLCLFLTVAALAGEPSDSNLQQLKNNLDQAKTQTETNLTSKAIADFWDAKLLRTERKIESRLNRQEHKKFLQTKKLWQKYRSSEVSFRAGFSEGGSIQPLIANSTYSHITEHRVIELEALYTDALAGRASPR</sequence>
<protein>
    <recommendedName>
        <fullName evidence="2">Lysozyme inhibitor LprI-like N-terminal domain-containing protein</fullName>
    </recommendedName>
</protein>
<feature type="domain" description="Lysozyme inhibitor LprI-like N-terminal" evidence="2">
    <location>
        <begin position="34"/>
        <end position="123"/>
    </location>
</feature>
<feature type="signal peptide" evidence="1">
    <location>
        <begin position="1"/>
        <end position="18"/>
    </location>
</feature>
<keyword evidence="4" id="KW-1185">Reference proteome</keyword>
<dbReference type="Proteomes" id="UP000003688">
    <property type="component" value="Unassembled WGS sequence"/>
</dbReference>
<dbReference type="EMBL" id="ABOX02000003">
    <property type="protein sequence ID" value="EEF62823.1"/>
    <property type="molecule type" value="Genomic_DNA"/>
</dbReference>
<evidence type="ECO:0000313" key="4">
    <source>
        <dbReference type="Proteomes" id="UP000003688"/>
    </source>
</evidence>